<proteinExistence type="predicted"/>
<comment type="caution">
    <text evidence="2">The sequence shown here is derived from an EMBL/GenBank/DDBJ whole genome shotgun (WGS) entry which is preliminary data.</text>
</comment>
<reference evidence="2" key="1">
    <citation type="submission" date="2020-08" db="EMBL/GenBank/DDBJ databases">
        <title>Multicomponent nature underlies the extraordinary mechanical properties of spider dragline silk.</title>
        <authorList>
            <person name="Kono N."/>
            <person name="Nakamura H."/>
            <person name="Mori M."/>
            <person name="Yoshida Y."/>
            <person name="Ohtoshi R."/>
            <person name="Malay A.D."/>
            <person name="Moran D.A.P."/>
            <person name="Tomita M."/>
            <person name="Numata K."/>
            <person name="Arakawa K."/>
        </authorList>
    </citation>
    <scope>NUCLEOTIDE SEQUENCE</scope>
</reference>
<dbReference type="Proteomes" id="UP000887013">
    <property type="component" value="Unassembled WGS sequence"/>
</dbReference>
<dbReference type="AlphaFoldDB" id="A0A8X6U972"/>
<sequence length="110" mass="12316">RINPLLRGLPLYSKFIPRSSGVKLVRATDLRENELEDAEVTTEPVEMADVSDRTPDDFPSQSDPLNHCRNLQTNVQEYAQTLKGISEVEGQSIHAQLFPFSYGAQDLEGL</sequence>
<name>A0A8X6U972_NEPPI</name>
<keyword evidence="3" id="KW-1185">Reference proteome</keyword>
<dbReference type="EMBL" id="BMAW01120019">
    <property type="protein sequence ID" value="GFT87432.1"/>
    <property type="molecule type" value="Genomic_DNA"/>
</dbReference>
<evidence type="ECO:0000313" key="3">
    <source>
        <dbReference type="Proteomes" id="UP000887013"/>
    </source>
</evidence>
<feature type="non-terminal residue" evidence="2">
    <location>
        <position position="1"/>
    </location>
</feature>
<evidence type="ECO:0000256" key="1">
    <source>
        <dbReference type="SAM" id="MobiDB-lite"/>
    </source>
</evidence>
<protein>
    <submittedName>
        <fullName evidence="2">Uncharacterized protein</fullName>
    </submittedName>
</protein>
<accession>A0A8X6U972</accession>
<gene>
    <name evidence="2" type="ORF">NPIL_520491</name>
</gene>
<feature type="region of interest" description="Disordered" evidence="1">
    <location>
        <begin position="36"/>
        <end position="65"/>
    </location>
</feature>
<organism evidence="2 3">
    <name type="scientific">Nephila pilipes</name>
    <name type="common">Giant wood spider</name>
    <name type="synonym">Nephila maculata</name>
    <dbReference type="NCBI Taxonomy" id="299642"/>
    <lineage>
        <taxon>Eukaryota</taxon>
        <taxon>Metazoa</taxon>
        <taxon>Ecdysozoa</taxon>
        <taxon>Arthropoda</taxon>
        <taxon>Chelicerata</taxon>
        <taxon>Arachnida</taxon>
        <taxon>Araneae</taxon>
        <taxon>Araneomorphae</taxon>
        <taxon>Entelegynae</taxon>
        <taxon>Araneoidea</taxon>
        <taxon>Nephilidae</taxon>
        <taxon>Nephila</taxon>
    </lineage>
</organism>
<evidence type="ECO:0000313" key="2">
    <source>
        <dbReference type="EMBL" id="GFT87432.1"/>
    </source>
</evidence>